<protein>
    <submittedName>
        <fullName evidence="4">Acyltransferase</fullName>
        <ecNumber evidence="4">2.3.-.-</ecNumber>
    </submittedName>
</protein>
<dbReference type="InterPro" id="IPR050879">
    <property type="entry name" value="Acyltransferase_3"/>
</dbReference>
<proteinExistence type="predicted"/>
<keyword evidence="5" id="KW-1185">Reference proteome</keyword>
<keyword evidence="2" id="KW-1133">Transmembrane helix</keyword>
<name>A0ABU6K8C5_9RHOO</name>
<gene>
    <name evidence="4" type="ORF">VVD49_19055</name>
</gene>
<evidence type="ECO:0000313" key="5">
    <source>
        <dbReference type="Proteomes" id="UP001331561"/>
    </source>
</evidence>
<keyword evidence="2" id="KW-0472">Membrane</keyword>
<sequence>MSQGATTHSRADKAGFNPAINGLRGLCALFIFAFHVFNSGIVEWPAEGGLMQVAPFLFSTLKFGVEMFFMISGFVIVGSLVRHGSLPRFYTDRFVRIFSLWAPLHLAICILGPFLGWRIFSDTSTSEWLVLSLTNLLLLPPLLPLQMTHPASWSLSYEWLFYIGAGLVWWRASQGYQRSACWLAIALFAACVIAMPRFLFFAPGVIVFLLRDSLPSLQRWLRYPTLSLLVFLLAWGSTDAGNASPFYDSAIWLQPKQWVCTLIAFLAALHCFACVTARRGHIVRLLETSSFQFLGTISFSFYLVSSMVMFAVKKVCLLLLVGSAPSLILAVFCVLSLLLSVLLSWATYTAFEQHFSAWMRRYLRRSGDSRPAPSSSAAVAITGRVKS</sequence>
<dbReference type="EMBL" id="JAYXHS010000004">
    <property type="protein sequence ID" value="MEC5387839.1"/>
    <property type="molecule type" value="Genomic_DNA"/>
</dbReference>
<dbReference type="PANTHER" id="PTHR23028:SF53">
    <property type="entry name" value="ACYL_TRANSF_3 DOMAIN-CONTAINING PROTEIN"/>
    <property type="match status" value="1"/>
</dbReference>
<feature type="transmembrane region" description="Helical" evidence="2">
    <location>
        <begin position="152"/>
        <end position="170"/>
    </location>
</feature>
<feature type="transmembrane region" description="Helical" evidence="2">
    <location>
        <begin position="61"/>
        <end position="82"/>
    </location>
</feature>
<evidence type="ECO:0000313" key="4">
    <source>
        <dbReference type="EMBL" id="MEC5387839.1"/>
    </source>
</evidence>
<feature type="transmembrane region" description="Helical" evidence="2">
    <location>
        <begin position="258"/>
        <end position="278"/>
    </location>
</feature>
<evidence type="ECO:0000259" key="3">
    <source>
        <dbReference type="Pfam" id="PF01757"/>
    </source>
</evidence>
<dbReference type="RefSeq" id="WP_327600813.1">
    <property type="nucleotide sequence ID" value="NZ_JAYXHS010000004.1"/>
</dbReference>
<organism evidence="4 5">
    <name type="scientific">Uliginosibacterium silvisoli</name>
    <dbReference type="NCBI Taxonomy" id="3114758"/>
    <lineage>
        <taxon>Bacteria</taxon>
        <taxon>Pseudomonadati</taxon>
        <taxon>Pseudomonadota</taxon>
        <taxon>Betaproteobacteria</taxon>
        <taxon>Rhodocyclales</taxon>
        <taxon>Zoogloeaceae</taxon>
        <taxon>Uliginosibacterium</taxon>
    </lineage>
</organism>
<feature type="transmembrane region" description="Helical" evidence="2">
    <location>
        <begin position="327"/>
        <end position="351"/>
    </location>
</feature>
<dbReference type="PANTHER" id="PTHR23028">
    <property type="entry name" value="ACETYLTRANSFERASE"/>
    <property type="match status" value="1"/>
</dbReference>
<comment type="caution">
    <text evidence="4">The sequence shown here is derived from an EMBL/GenBank/DDBJ whole genome shotgun (WGS) entry which is preliminary data.</text>
</comment>
<accession>A0ABU6K8C5</accession>
<keyword evidence="4" id="KW-0808">Transferase</keyword>
<feature type="transmembrane region" description="Helical" evidence="2">
    <location>
        <begin position="94"/>
        <end position="116"/>
    </location>
</feature>
<dbReference type="GO" id="GO:0016746">
    <property type="term" value="F:acyltransferase activity"/>
    <property type="evidence" value="ECO:0007669"/>
    <property type="project" value="UniProtKB-KW"/>
</dbReference>
<feature type="domain" description="Acyltransferase 3" evidence="3">
    <location>
        <begin position="18"/>
        <end position="345"/>
    </location>
</feature>
<reference evidence="4 5" key="1">
    <citation type="submission" date="2024-01" db="EMBL/GenBank/DDBJ databases">
        <title>Uliginosibacterium soil sp. nov.</title>
        <authorList>
            <person name="Lv Y."/>
        </authorList>
    </citation>
    <scope>NUCLEOTIDE SEQUENCE [LARGE SCALE GENOMIC DNA]</scope>
    <source>
        <strain evidence="4 5">H3</strain>
    </source>
</reference>
<dbReference type="Pfam" id="PF01757">
    <property type="entry name" value="Acyl_transf_3"/>
    <property type="match status" value="1"/>
</dbReference>
<feature type="transmembrane region" description="Helical" evidence="2">
    <location>
        <begin position="21"/>
        <end position="41"/>
    </location>
</feature>
<dbReference type="Proteomes" id="UP001331561">
    <property type="component" value="Unassembled WGS sequence"/>
</dbReference>
<keyword evidence="4" id="KW-0012">Acyltransferase</keyword>
<feature type="transmembrane region" description="Helical" evidence="2">
    <location>
        <begin position="182"/>
        <end position="208"/>
    </location>
</feature>
<dbReference type="InterPro" id="IPR002656">
    <property type="entry name" value="Acyl_transf_3_dom"/>
</dbReference>
<keyword evidence="2" id="KW-0812">Transmembrane</keyword>
<evidence type="ECO:0000256" key="1">
    <source>
        <dbReference type="SAM" id="MobiDB-lite"/>
    </source>
</evidence>
<evidence type="ECO:0000256" key="2">
    <source>
        <dbReference type="SAM" id="Phobius"/>
    </source>
</evidence>
<feature type="region of interest" description="Disordered" evidence="1">
    <location>
        <begin position="366"/>
        <end position="387"/>
    </location>
</feature>
<feature type="compositionally biased region" description="Low complexity" evidence="1">
    <location>
        <begin position="369"/>
        <end position="378"/>
    </location>
</feature>
<dbReference type="EC" id="2.3.-.-" evidence="4"/>
<feature type="transmembrane region" description="Helical" evidence="2">
    <location>
        <begin position="299"/>
        <end position="321"/>
    </location>
</feature>